<dbReference type="Gene3D" id="2.40.70.10">
    <property type="entry name" value="Acid Proteases"/>
    <property type="match status" value="1"/>
</dbReference>
<proteinExistence type="predicted"/>
<dbReference type="InterPro" id="IPR021109">
    <property type="entry name" value="Peptidase_aspartic_dom_sf"/>
</dbReference>
<dbReference type="EMBL" id="ML213508">
    <property type="protein sequence ID" value="TFK52980.1"/>
    <property type="molecule type" value="Genomic_DNA"/>
</dbReference>
<name>A0A5C3N6E2_9AGAM</name>
<protein>
    <submittedName>
        <fullName evidence="1">Uncharacterized protein</fullName>
    </submittedName>
</protein>
<reference evidence="1 2" key="1">
    <citation type="journal article" date="2019" name="Nat. Ecol. Evol.">
        <title>Megaphylogeny resolves global patterns of mushroom evolution.</title>
        <authorList>
            <person name="Varga T."/>
            <person name="Krizsan K."/>
            <person name="Foldi C."/>
            <person name="Dima B."/>
            <person name="Sanchez-Garcia M."/>
            <person name="Sanchez-Ramirez S."/>
            <person name="Szollosi G.J."/>
            <person name="Szarkandi J.G."/>
            <person name="Papp V."/>
            <person name="Albert L."/>
            <person name="Andreopoulos W."/>
            <person name="Angelini C."/>
            <person name="Antonin V."/>
            <person name="Barry K.W."/>
            <person name="Bougher N.L."/>
            <person name="Buchanan P."/>
            <person name="Buyck B."/>
            <person name="Bense V."/>
            <person name="Catcheside P."/>
            <person name="Chovatia M."/>
            <person name="Cooper J."/>
            <person name="Damon W."/>
            <person name="Desjardin D."/>
            <person name="Finy P."/>
            <person name="Geml J."/>
            <person name="Haridas S."/>
            <person name="Hughes K."/>
            <person name="Justo A."/>
            <person name="Karasinski D."/>
            <person name="Kautmanova I."/>
            <person name="Kiss B."/>
            <person name="Kocsube S."/>
            <person name="Kotiranta H."/>
            <person name="LaButti K.M."/>
            <person name="Lechner B.E."/>
            <person name="Liimatainen K."/>
            <person name="Lipzen A."/>
            <person name="Lukacs Z."/>
            <person name="Mihaltcheva S."/>
            <person name="Morgado L.N."/>
            <person name="Niskanen T."/>
            <person name="Noordeloos M.E."/>
            <person name="Ohm R.A."/>
            <person name="Ortiz-Santana B."/>
            <person name="Ovrebo C."/>
            <person name="Racz N."/>
            <person name="Riley R."/>
            <person name="Savchenko A."/>
            <person name="Shiryaev A."/>
            <person name="Soop K."/>
            <person name="Spirin V."/>
            <person name="Szebenyi C."/>
            <person name="Tomsovsky M."/>
            <person name="Tulloss R.E."/>
            <person name="Uehling J."/>
            <person name="Grigoriev I.V."/>
            <person name="Vagvolgyi C."/>
            <person name="Papp T."/>
            <person name="Martin F.M."/>
            <person name="Miettinen O."/>
            <person name="Hibbett D.S."/>
            <person name="Nagy L.G."/>
        </authorList>
    </citation>
    <scope>NUCLEOTIDE SEQUENCE [LARGE SCALE GENOMIC DNA]</scope>
    <source>
        <strain evidence="1 2">OMC1185</strain>
    </source>
</reference>
<dbReference type="Proteomes" id="UP000305948">
    <property type="component" value="Unassembled WGS sequence"/>
</dbReference>
<accession>A0A5C3N6E2</accession>
<sequence length="257" mass="27926">MPANVNPNGAEGSDGLAGSMLLGSSLLMPTILTVDCSDCISSDSESETYEDVHVSPNNRAMRDAQATREAQKTKAYYGPKVTLDPPTGPPLVVKEVIGGTVLEDPARDPRITAILPGLTTFSVSVHPLHLANTRAMWTSTSSTSIIDWRFVRLAGLLPKMVPLRHGVDRVELEPFPGGSGGTTMHVYGRVDVLFDAHGYEFNMPCWVTDISFPLEIILGNDWLRVCGLEILMGGGKMMIPKAAARRTRAVEDVYRME</sequence>
<dbReference type="AlphaFoldDB" id="A0A5C3N6E2"/>
<organism evidence="1 2">
    <name type="scientific">Heliocybe sulcata</name>
    <dbReference type="NCBI Taxonomy" id="5364"/>
    <lineage>
        <taxon>Eukaryota</taxon>
        <taxon>Fungi</taxon>
        <taxon>Dikarya</taxon>
        <taxon>Basidiomycota</taxon>
        <taxon>Agaricomycotina</taxon>
        <taxon>Agaricomycetes</taxon>
        <taxon>Gloeophyllales</taxon>
        <taxon>Gloeophyllaceae</taxon>
        <taxon>Heliocybe</taxon>
    </lineage>
</organism>
<evidence type="ECO:0000313" key="2">
    <source>
        <dbReference type="Proteomes" id="UP000305948"/>
    </source>
</evidence>
<keyword evidence="2" id="KW-1185">Reference proteome</keyword>
<gene>
    <name evidence="1" type="ORF">OE88DRAFT_1656710</name>
</gene>
<dbReference type="OrthoDB" id="2799963at2759"/>
<evidence type="ECO:0000313" key="1">
    <source>
        <dbReference type="EMBL" id="TFK52980.1"/>
    </source>
</evidence>